<dbReference type="InterPro" id="IPR006530">
    <property type="entry name" value="YD"/>
</dbReference>
<evidence type="ECO:0000259" key="1">
    <source>
        <dbReference type="Pfam" id="PF20148"/>
    </source>
</evidence>
<accession>A0A5C6K5Y2</accession>
<protein>
    <submittedName>
        <fullName evidence="2">RHS repeat protein</fullName>
    </submittedName>
</protein>
<proteinExistence type="predicted"/>
<dbReference type="EMBL" id="VOGW01000002">
    <property type="protein sequence ID" value="TWV58550.1"/>
    <property type="molecule type" value="Genomic_DNA"/>
</dbReference>
<dbReference type="AlphaFoldDB" id="A0A5C6K5Y2"/>
<reference evidence="2" key="1">
    <citation type="journal article" date="2019" name="Microbiol. Resour. Announc.">
        <title>Draft Genomic Sequences of Streptomyces misionensis and Streptomyces albidoflavus, bacteria applied for phytopathogen biocontrol.</title>
        <authorList>
            <person name="Pylro V."/>
            <person name="Dias A."/>
            <person name="Andreote F."/>
            <person name="Varani A."/>
            <person name="Andreote C."/>
            <person name="Bernardo E."/>
            <person name="Martins T."/>
        </authorList>
    </citation>
    <scope>NUCLEOTIDE SEQUENCE [LARGE SCALE GENOMIC DNA]</scope>
    <source>
        <strain evidence="2">66</strain>
    </source>
</reference>
<evidence type="ECO:0000313" key="3">
    <source>
        <dbReference type="Proteomes" id="UP000320481"/>
    </source>
</evidence>
<dbReference type="Pfam" id="PF20148">
    <property type="entry name" value="DUF6531"/>
    <property type="match status" value="1"/>
</dbReference>
<gene>
    <name evidence="2" type="ORF">FRZ03_00530</name>
</gene>
<sequence length="368" mass="38809">MGRHIDPSVGHCRTHCLAFPLDRFGPNHSVSCRIIQNEMVANCSNIRLARRVVQLPLTVRPSRALQVTQGIGNGDQILRPVIFPVISACGSCGSCPPSAYSDLFKAIRPRGPISPFAGAARDQGVGSMASRTRVITFLTVGGLLVMVGSGTAQAATDFPVSARVEQQSRALQASIPPVVDVQVPSGGFPFSLTRYYHWGPAAAGGLLGKGWRLSLEVKLEVTANEATFHDADGTSLIYTKQSDGTYAAPDGAPFKLAATSEGYALAAIDGSQVRNFDKTGRLTTVVNGTGTGLKLSYTSAGTIASVVDAEGRVARFTTNSSGQLIYVTLADGGRVTYVYTNQGYLAIVAGVDGTQQSYTYDSQGRLIN</sequence>
<dbReference type="NCBIfam" id="TIGR01643">
    <property type="entry name" value="YD_repeat_2x"/>
    <property type="match status" value="1"/>
</dbReference>
<dbReference type="SUPFAM" id="SSF63829">
    <property type="entry name" value="Calcium-dependent phosphotriesterase"/>
    <property type="match status" value="1"/>
</dbReference>
<dbReference type="Gene3D" id="2.180.10.10">
    <property type="entry name" value="RHS repeat-associated core"/>
    <property type="match status" value="1"/>
</dbReference>
<feature type="domain" description="DUF6531" evidence="1">
    <location>
        <begin position="178"/>
        <end position="238"/>
    </location>
</feature>
<evidence type="ECO:0000313" key="2">
    <source>
        <dbReference type="EMBL" id="TWV58550.1"/>
    </source>
</evidence>
<comment type="caution">
    <text evidence="2">The sequence shown here is derived from an EMBL/GenBank/DDBJ whole genome shotgun (WGS) entry which is preliminary data.</text>
</comment>
<organism evidence="2 3">
    <name type="scientific">Streptomyces misionensis</name>
    <dbReference type="NCBI Taxonomy" id="67331"/>
    <lineage>
        <taxon>Bacteria</taxon>
        <taxon>Bacillati</taxon>
        <taxon>Actinomycetota</taxon>
        <taxon>Actinomycetes</taxon>
        <taxon>Kitasatosporales</taxon>
        <taxon>Streptomycetaceae</taxon>
        <taxon>Streptomyces</taxon>
    </lineage>
</organism>
<dbReference type="InterPro" id="IPR045351">
    <property type="entry name" value="DUF6531"/>
</dbReference>
<keyword evidence="3" id="KW-1185">Reference proteome</keyword>
<dbReference type="Proteomes" id="UP000320481">
    <property type="component" value="Unassembled WGS sequence"/>
</dbReference>
<name>A0A5C6K5Y2_9ACTN</name>